<gene>
    <name evidence="5" type="ORF">GAB14E_0429</name>
</gene>
<dbReference type="EMBL" id="JQEC01000033">
    <property type="protein sequence ID" value="KGJ92307.1"/>
    <property type="molecule type" value="Genomic_DNA"/>
</dbReference>
<evidence type="ECO:0000259" key="3">
    <source>
        <dbReference type="Pfam" id="PF07250"/>
    </source>
</evidence>
<dbReference type="InterPro" id="IPR009880">
    <property type="entry name" value="Glyoxal_oxidase_N"/>
</dbReference>
<feature type="domain" description="Galactose oxidase-like Early set" evidence="4">
    <location>
        <begin position="588"/>
        <end position="681"/>
    </location>
</feature>
<evidence type="ECO:0000313" key="5">
    <source>
        <dbReference type="EMBL" id="KGJ92307.1"/>
    </source>
</evidence>
<dbReference type="Gene3D" id="2.60.40.10">
    <property type="entry name" value="Immunoglobulins"/>
    <property type="match status" value="1"/>
</dbReference>
<dbReference type="InterPro" id="IPR014756">
    <property type="entry name" value="Ig_E-set"/>
</dbReference>
<dbReference type="OrthoDB" id="8673369at2"/>
<sequence>MFKKNKFKMLATYTSFSCLLFSAVNINVVLAHDTHTNEQQVTDGNLLPQLWSAAQQVEDVIKINGTFMVHWDAKSKITKFYLIDENQKEITLKFQEEITMNFWGFKYRPVTLEGKWETTNDTNGAKTFISTRIESTDEATISMMDITDHAENDKVWAEVSGYYEGLKSAMPIALLEPAKDIQVTQLQNIEQSSTLGRWGPILPWPHVPVAGGNLPDGRILTFSSNRIDSFNQELPQHTTMAQTWDYKTGAFIDVPNREHDMFCGGMVSLNNGDLLINGGGGYNNQSSLFDHKTNTWSDAGDMTYGRFYPTTISMPNDSVLTALGRFREPLPELWEQSNGWKVMPDLDLFEAILSHQYKNRCDNDPNNECGNDTDPGNKYKESRWWPLFNLAPNGKIFHSGPTPTMHYLDVTGDGTVQQVGSLQTDWYPKNGVTIMYGEGKLLTAGGYKAETDSSSTNKAKIIDITEEEPVIKNVAPMAFARKFHNSVVLPTGKVLVIGGNVSGQRFSDESAVLTPEVFDPVTETWANMADMAVPRTYHSMALLLPDGTVFSGGGGLCDDDKNCANNHLDAEIYSPPYLFNTDGSLATRPIIEMAPEQITNNMTFEVDASDNIVKFTMIRFSMQTHQQNTSLRLVNVDFNELANGKYHLSAHQNKNVLTPGLYMLFAIDDEGVPSVSKTIKVSMPKASIFPIISPGETLSIEAESANSQPLFTPFEVINDNDASNGNYIVWPHTDNHQQVAIPDEQAQGLASYTFNLTQTAPVALSITMRTPQGNQDDSFYYRIDDGAWATQNNWQTLGEWKSRLITTFIDLPAGEHTLFIARRENGTEIDKITLMAQ</sequence>
<dbReference type="RefSeq" id="WP_033082486.1">
    <property type="nucleotide sequence ID" value="NZ_JQEC01000033.1"/>
</dbReference>
<evidence type="ECO:0000256" key="2">
    <source>
        <dbReference type="SAM" id="SignalP"/>
    </source>
</evidence>
<keyword evidence="5" id="KW-0560">Oxidoreductase</keyword>
<dbReference type="Proteomes" id="UP000029868">
    <property type="component" value="Unassembled WGS sequence"/>
</dbReference>
<evidence type="ECO:0000256" key="1">
    <source>
        <dbReference type="ARBA" id="ARBA00022729"/>
    </source>
</evidence>
<accession>A0A099KQX3</accession>
<dbReference type="SMART" id="SM00612">
    <property type="entry name" value="Kelch"/>
    <property type="match status" value="3"/>
</dbReference>
<proteinExistence type="predicted"/>
<feature type="signal peptide" evidence="2">
    <location>
        <begin position="1"/>
        <end position="31"/>
    </location>
</feature>
<organism evidence="5 6">
    <name type="scientific">Colwellia psychrerythraea</name>
    <name type="common">Vibrio psychroerythus</name>
    <dbReference type="NCBI Taxonomy" id="28229"/>
    <lineage>
        <taxon>Bacteria</taxon>
        <taxon>Pseudomonadati</taxon>
        <taxon>Pseudomonadota</taxon>
        <taxon>Gammaproteobacteria</taxon>
        <taxon>Alteromonadales</taxon>
        <taxon>Colwelliaceae</taxon>
        <taxon>Colwellia</taxon>
    </lineage>
</organism>
<dbReference type="Gene3D" id="2.130.10.80">
    <property type="entry name" value="Galactose oxidase/kelch, beta-propeller"/>
    <property type="match status" value="1"/>
</dbReference>
<dbReference type="SUPFAM" id="SSF81296">
    <property type="entry name" value="E set domains"/>
    <property type="match status" value="1"/>
</dbReference>
<dbReference type="GO" id="GO:0045480">
    <property type="term" value="F:galactose oxidase activity"/>
    <property type="evidence" value="ECO:0007669"/>
    <property type="project" value="UniProtKB-EC"/>
</dbReference>
<dbReference type="SUPFAM" id="SSF50965">
    <property type="entry name" value="Galactose oxidase, central domain"/>
    <property type="match status" value="1"/>
</dbReference>
<dbReference type="Pfam" id="PF07250">
    <property type="entry name" value="Glyoxal_oxid_N"/>
    <property type="match status" value="1"/>
</dbReference>
<name>A0A099KQX3_COLPS</name>
<comment type="caution">
    <text evidence="5">The sequence shown here is derived from an EMBL/GenBank/DDBJ whole genome shotgun (WGS) entry which is preliminary data.</text>
</comment>
<feature type="domain" description="Glyoxal oxidase N-terminal" evidence="3">
    <location>
        <begin position="450"/>
        <end position="577"/>
    </location>
</feature>
<protein>
    <submittedName>
        <fullName evidence="5">Galactose oxidase</fullName>
        <ecNumber evidence="5">1.1.3.9</ecNumber>
    </submittedName>
</protein>
<dbReference type="PANTHER" id="PTHR32208:SF56">
    <property type="entry name" value="GALACTOSE OXIDASE-RELATED"/>
    <property type="match status" value="1"/>
</dbReference>
<dbReference type="InterPro" id="IPR013783">
    <property type="entry name" value="Ig-like_fold"/>
</dbReference>
<dbReference type="EC" id="1.1.3.9" evidence="5"/>
<dbReference type="AlphaFoldDB" id="A0A099KQX3"/>
<dbReference type="Pfam" id="PF09118">
    <property type="entry name" value="GO-like_E_set"/>
    <property type="match status" value="1"/>
</dbReference>
<dbReference type="Gene3D" id="2.60.120.260">
    <property type="entry name" value="Galactose-binding domain-like"/>
    <property type="match status" value="1"/>
</dbReference>
<dbReference type="PANTHER" id="PTHR32208">
    <property type="entry name" value="SECRETED PROTEIN-RELATED"/>
    <property type="match status" value="1"/>
</dbReference>
<dbReference type="CDD" id="cd02851">
    <property type="entry name" value="E_set_GO_C"/>
    <property type="match status" value="1"/>
</dbReference>
<keyword evidence="1 2" id="KW-0732">Signal</keyword>
<feature type="chain" id="PRO_5001948805" evidence="2">
    <location>
        <begin position="32"/>
        <end position="837"/>
    </location>
</feature>
<evidence type="ECO:0000259" key="4">
    <source>
        <dbReference type="Pfam" id="PF09118"/>
    </source>
</evidence>
<dbReference type="PATRIC" id="fig|28229.3.peg.2446"/>
<dbReference type="InterPro" id="IPR006652">
    <property type="entry name" value="Kelch_1"/>
</dbReference>
<evidence type="ECO:0000313" key="6">
    <source>
        <dbReference type="Proteomes" id="UP000029868"/>
    </source>
</evidence>
<dbReference type="InterPro" id="IPR015202">
    <property type="entry name" value="GO-like_E_set"/>
</dbReference>
<dbReference type="InterPro" id="IPR037293">
    <property type="entry name" value="Gal_Oxidase_central_sf"/>
</dbReference>
<dbReference type="InterPro" id="IPR011043">
    <property type="entry name" value="Gal_Oxase/kelch_b-propeller"/>
</dbReference>
<reference evidence="5 6" key="1">
    <citation type="submission" date="2014-08" db="EMBL/GenBank/DDBJ databases">
        <title>Genomic and Phenotypic Diversity of Colwellia psychrerythraea strains from Disparate Marine Basins.</title>
        <authorList>
            <person name="Techtmann S.M."/>
            <person name="Stelling S.C."/>
            <person name="Utturkar S.M."/>
            <person name="Alshibli N."/>
            <person name="Harris A."/>
            <person name="Brown S.D."/>
            <person name="Hazen T.C."/>
        </authorList>
    </citation>
    <scope>NUCLEOTIDE SEQUENCE [LARGE SCALE GENOMIC DNA]</scope>
    <source>
        <strain evidence="5 6">GAB14E</strain>
    </source>
</reference>